<reference evidence="2" key="1">
    <citation type="submission" date="2023-06" db="EMBL/GenBank/DDBJ databases">
        <title>Survivors Of The Sea: Transcriptome response of Skeletonema marinoi to long-term dormancy.</title>
        <authorList>
            <person name="Pinder M.I.M."/>
            <person name="Kourtchenko O."/>
            <person name="Robertson E.K."/>
            <person name="Larsson T."/>
            <person name="Maumus F."/>
            <person name="Osuna-Cruz C.M."/>
            <person name="Vancaester E."/>
            <person name="Stenow R."/>
            <person name="Vandepoele K."/>
            <person name="Ploug H."/>
            <person name="Bruchert V."/>
            <person name="Godhe A."/>
            <person name="Topel M."/>
        </authorList>
    </citation>
    <scope>NUCLEOTIDE SEQUENCE</scope>
    <source>
        <strain evidence="2">R05AC</strain>
    </source>
</reference>
<keyword evidence="1" id="KW-0472">Membrane</keyword>
<dbReference type="EMBL" id="JATAAI010000070">
    <property type="protein sequence ID" value="KAK1732362.1"/>
    <property type="molecule type" value="Genomic_DNA"/>
</dbReference>
<dbReference type="Proteomes" id="UP001224775">
    <property type="component" value="Unassembled WGS sequence"/>
</dbReference>
<sequence length="189" mass="21635">MNFFLLSFIITFIAATVTFLSYNLFTEEFMRLGLYIMQYLIESQESLGLELQPLQTRYVDENREIYTVAYAVIIICLALFLAIYWKYIVMIGVANSDSEGPSREYVQRVEDEVSIRVGNHYGYSRAAYALFSDDNHEKSFLTTTVKKVLKSHEKKNLSPKTGAFSVACLLTTPGKPYPTNPKSKTKLDF</sequence>
<comment type="caution">
    <text evidence="2">The sequence shown here is derived from an EMBL/GenBank/DDBJ whole genome shotgun (WGS) entry which is preliminary data.</text>
</comment>
<evidence type="ECO:0000313" key="3">
    <source>
        <dbReference type="Proteomes" id="UP001224775"/>
    </source>
</evidence>
<name>A0AAD8XRH6_9STRA</name>
<accession>A0AAD8XRH6</accession>
<evidence type="ECO:0000313" key="2">
    <source>
        <dbReference type="EMBL" id="KAK1732362.1"/>
    </source>
</evidence>
<proteinExistence type="predicted"/>
<keyword evidence="1" id="KW-0812">Transmembrane</keyword>
<keyword evidence="1" id="KW-1133">Transmembrane helix</keyword>
<keyword evidence="3" id="KW-1185">Reference proteome</keyword>
<protein>
    <submittedName>
        <fullName evidence="2">Uncharacterized protein</fullName>
    </submittedName>
</protein>
<feature type="transmembrane region" description="Helical" evidence="1">
    <location>
        <begin position="6"/>
        <end position="25"/>
    </location>
</feature>
<feature type="transmembrane region" description="Helical" evidence="1">
    <location>
        <begin position="65"/>
        <end position="85"/>
    </location>
</feature>
<organism evidence="2 3">
    <name type="scientific">Skeletonema marinoi</name>
    <dbReference type="NCBI Taxonomy" id="267567"/>
    <lineage>
        <taxon>Eukaryota</taxon>
        <taxon>Sar</taxon>
        <taxon>Stramenopiles</taxon>
        <taxon>Ochrophyta</taxon>
        <taxon>Bacillariophyta</taxon>
        <taxon>Coscinodiscophyceae</taxon>
        <taxon>Thalassiosirophycidae</taxon>
        <taxon>Thalassiosirales</taxon>
        <taxon>Skeletonemataceae</taxon>
        <taxon>Skeletonema</taxon>
        <taxon>Skeletonema marinoi-dohrnii complex</taxon>
    </lineage>
</organism>
<gene>
    <name evidence="2" type="ORF">QTG54_016954</name>
</gene>
<dbReference type="AlphaFoldDB" id="A0AAD8XRH6"/>
<evidence type="ECO:0000256" key="1">
    <source>
        <dbReference type="SAM" id="Phobius"/>
    </source>
</evidence>